<dbReference type="GO" id="GO:0005507">
    <property type="term" value="F:copper ion binding"/>
    <property type="evidence" value="ECO:0007669"/>
    <property type="project" value="InterPro"/>
</dbReference>
<dbReference type="InterPro" id="IPR036423">
    <property type="entry name" value="SOD-like_Cu/Zn_dom_sf"/>
</dbReference>
<proteinExistence type="inferred from homology"/>
<comment type="catalytic activity">
    <reaction evidence="12">
        <text>2 superoxide + 2 H(+) = H2O2 + O2</text>
        <dbReference type="Rhea" id="RHEA:20696"/>
        <dbReference type="ChEBI" id="CHEBI:15378"/>
        <dbReference type="ChEBI" id="CHEBI:15379"/>
        <dbReference type="ChEBI" id="CHEBI:16240"/>
        <dbReference type="ChEBI" id="CHEBI:18421"/>
        <dbReference type="EC" id="1.15.1.1"/>
    </reaction>
</comment>
<evidence type="ECO:0000256" key="4">
    <source>
        <dbReference type="ARBA" id="ARBA00012682"/>
    </source>
</evidence>
<protein>
    <recommendedName>
        <fullName evidence="5 12">Superoxide dismutase [Cu-Zn]</fullName>
        <ecNumber evidence="4 12">1.15.1.1</ecNumber>
    </recommendedName>
</protein>
<keyword evidence="8" id="KW-0049">Antioxidant</keyword>
<evidence type="ECO:0000313" key="16">
    <source>
        <dbReference type="Proteomes" id="UP000033710"/>
    </source>
</evidence>
<dbReference type="PROSITE" id="PS00087">
    <property type="entry name" value="SOD_CU_ZN_1"/>
    <property type="match status" value="1"/>
</dbReference>
<evidence type="ECO:0000256" key="8">
    <source>
        <dbReference type="ARBA" id="ARBA00022862"/>
    </source>
</evidence>
<keyword evidence="9 12" id="KW-0560">Oxidoreductase</keyword>
<dbReference type="SMR" id="A0A0F2M6S7"/>
<evidence type="ECO:0000256" key="6">
    <source>
        <dbReference type="ARBA" id="ARBA00022723"/>
    </source>
</evidence>
<keyword evidence="11" id="KW-1015">Disulfide bond</keyword>
<evidence type="ECO:0000256" key="9">
    <source>
        <dbReference type="ARBA" id="ARBA00023002"/>
    </source>
</evidence>
<comment type="cofactor">
    <cofactor evidence="12">
        <name>Zn(2+)</name>
        <dbReference type="ChEBI" id="CHEBI:29105"/>
    </cofactor>
    <text evidence="12">Binds 1 zinc ion per subunit.</text>
</comment>
<feature type="compositionally biased region" description="Basic and acidic residues" evidence="13">
    <location>
        <begin position="158"/>
        <end position="169"/>
    </location>
</feature>
<reference evidence="15 16" key="1">
    <citation type="journal article" date="2014" name="BMC Genomics">
        <title>Comparative genomics of the major fungal agents of human and animal Sporotrichosis: Sporothrix schenckii and Sporothrix brasiliensis.</title>
        <authorList>
            <person name="Teixeira M.M."/>
            <person name="de Almeida L.G."/>
            <person name="Kubitschek-Barreira P."/>
            <person name="Alves F.L."/>
            <person name="Kioshima E.S."/>
            <person name="Abadio A.K."/>
            <person name="Fernandes L."/>
            <person name="Derengowski L.S."/>
            <person name="Ferreira K.S."/>
            <person name="Souza R.C."/>
            <person name="Ruiz J.C."/>
            <person name="de Andrade N.C."/>
            <person name="Paes H.C."/>
            <person name="Nicola A.M."/>
            <person name="Albuquerque P."/>
            <person name="Gerber A.L."/>
            <person name="Martins V.P."/>
            <person name="Peconick L.D."/>
            <person name="Neto A.V."/>
            <person name="Chaucanez C.B."/>
            <person name="Silva P.A."/>
            <person name="Cunha O.L."/>
            <person name="de Oliveira F.F."/>
            <person name="dos Santos T.C."/>
            <person name="Barros A.L."/>
            <person name="Soares M.A."/>
            <person name="de Oliveira L.M."/>
            <person name="Marini M.M."/>
            <person name="Villalobos-Duno H."/>
            <person name="Cunha M.M."/>
            <person name="de Hoog S."/>
            <person name="da Silveira J.F."/>
            <person name="Henrissat B."/>
            <person name="Nino-Vega G.A."/>
            <person name="Cisalpino P.S."/>
            <person name="Mora-Montes H.M."/>
            <person name="Almeida S.R."/>
            <person name="Stajich J.E."/>
            <person name="Lopes-Bezerra L.M."/>
            <person name="Vasconcelos A.T."/>
            <person name="Felipe M.S."/>
        </authorList>
    </citation>
    <scope>NUCLEOTIDE SEQUENCE [LARGE SCALE GENOMIC DNA]</scope>
    <source>
        <strain evidence="15 16">1099-18</strain>
    </source>
</reference>
<reference evidence="15 16" key="2">
    <citation type="journal article" date="2015" name="Eukaryot. Cell">
        <title>Asexual propagation of a virulent clone complex in a human and feline outbreak of sporotrichosis.</title>
        <authorList>
            <person name="Teixeira Mde M."/>
            <person name="Rodrigues A.M."/>
            <person name="Tsui C.K."/>
            <person name="de Almeida L.G."/>
            <person name="Van Diepeningen A.D."/>
            <person name="van den Ende B.G."/>
            <person name="Fernandes G.F."/>
            <person name="Kano R."/>
            <person name="Hamelin R.C."/>
            <person name="Lopes-Bezerra L.M."/>
            <person name="Vasconcelos A.T."/>
            <person name="de Hoog S."/>
            <person name="de Camargo Z.P."/>
            <person name="Felipe M.S."/>
        </authorList>
    </citation>
    <scope>NUCLEOTIDE SEQUENCE [LARGE SCALE GENOMIC DNA]</scope>
    <source>
        <strain evidence="15 16">1099-18</strain>
    </source>
</reference>
<evidence type="ECO:0000256" key="3">
    <source>
        <dbReference type="ARBA" id="ARBA00011738"/>
    </source>
</evidence>
<dbReference type="EC" id="1.15.1.1" evidence="4 12"/>
<comment type="caution">
    <text evidence="15">The sequence shown here is derived from an EMBL/GenBank/DDBJ whole genome shotgun (WGS) entry which is preliminary data.</text>
</comment>
<evidence type="ECO:0000256" key="1">
    <source>
        <dbReference type="ARBA" id="ARBA00003917"/>
    </source>
</evidence>
<dbReference type="InterPro" id="IPR024134">
    <property type="entry name" value="SOD_Cu/Zn_/chaperone"/>
</dbReference>
<dbReference type="GeneID" id="27671649"/>
<comment type="cofactor">
    <cofactor evidence="12">
        <name>Cu cation</name>
        <dbReference type="ChEBI" id="CHEBI:23378"/>
    </cofactor>
    <text evidence="12">Binds 1 copper ion per subunit.</text>
</comment>
<dbReference type="CDD" id="cd00305">
    <property type="entry name" value="Cu-Zn_Superoxide_Dismutase"/>
    <property type="match status" value="1"/>
</dbReference>
<keyword evidence="10 12" id="KW-0186">Copper</keyword>
<dbReference type="PROSITE" id="PS00332">
    <property type="entry name" value="SOD_CU_ZN_2"/>
    <property type="match status" value="1"/>
</dbReference>
<organism evidence="15 16">
    <name type="scientific">Sporothrix schenckii 1099-18</name>
    <dbReference type="NCBI Taxonomy" id="1397361"/>
    <lineage>
        <taxon>Eukaryota</taxon>
        <taxon>Fungi</taxon>
        <taxon>Dikarya</taxon>
        <taxon>Ascomycota</taxon>
        <taxon>Pezizomycotina</taxon>
        <taxon>Sordariomycetes</taxon>
        <taxon>Sordariomycetidae</taxon>
        <taxon>Ophiostomatales</taxon>
        <taxon>Ophiostomataceae</taxon>
        <taxon>Sporothrix</taxon>
    </lineage>
</organism>
<dbReference type="InterPro" id="IPR001424">
    <property type="entry name" value="SOD_Cu_Zn_dom"/>
</dbReference>
<evidence type="ECO:0000256" key="5">
    <source>
        <dbReference type="ARBA" id="ARBA00020928"/>
    </source>
</evidence>
<evidence type="ECO:0000259" key="14">
    <source>
        <dbReference type="Pfam" id="PF00080"/>
    </source>
</evidence>
<dbReference type="Pfam" id="PF00080">
    <property type="entry name" value="Sod_Cu"/>
    <property type="match status" value="1"/>
</dbReference>
<evidence type="ECO:0000313" key="15">
    <source>
        <dbReference type="EMBL" id="KJR85337.1"/>
    </source>
</evidence>
<sequence>MQVAAHPGSREMDCIERGGGCIQHVLDAGDCASIILFFAVLRGDAKVSGTVTFEQDSESAPTRITYDLTGNDANAERGFHIHTFGDNTNGCTSAGPHFNPHGKTHGAPTDEARHVGDLGNVKTDGQGNAKGTLEDSLVKLIGPESVIGRTVVVHAGTDDLGKGGNEESLKTGNAGPRPACGVIGISN</sequence>
<dbReference type="Proteomes" id="UP000033710">
    <property type="component" value="Unassembled WGS sequence"/>
</dbReference>
<dbReference type="RefSeq" id="XP_016588013.1">
    <property type="nucleotide sequence ID" value="XM_016736372.1"/>
</dbReference>
<feature type="domain" description="Superoxide dismutase copper/zinc binding" evidence="14">
    <location>
        <begin position="47"/>
        <end position="183"/>
    </location>
</feature>
<dbReference type="AlphaFoldDB" id="A0A0F2M6S7"/>
<dbReference type="Gene3D" id="2.60.40.200">
    <property type="entry name" value="Superoxide dismutase, copper/zinc binding domain"/>
    <property type="match status" value="1"/>
</dbReference>
<keyword evidence="6 12" id="KW-0479">Metal-binding</keyword>
<dbReference type="FunFam" id="2.60.40.200:FF:000001">
    <property type="entry name" value="Superoxide dismutase [Cu-Zn]"/>
    <property type="match status" value="1"/>
</dbReference>
<dbReference type="VEuPathDB" id="FungiDB:SPSK_09802"/>
<evidence type="ECO:0000256" key="11">
    <source>
        <dbReference type="ARBA" id="ARBA00023157"/>
    </source>
</evidence>
<evidence type="ECO:0000256" key="12">
    <source>
        <dbReference type="RuleBase" id="RU000393"/>
    </source>
</evidence>
<accession>A0A0F2M6S7</accession>
<dbReference type="PRINTS" id="PR00068">
    <property type="entry name" value="CUZNDISMTASE"/>
</dbReference>
<name>A0A0F2M6S7_SPOSC</name>
<comment type="function">
    <text evidence="1 12">Destroys radicals which are normally produced within the cells and which are toxic to biological systems.</text>
</comment>
<dbReference type="OrthoDB" id="2015551at2759"/>
<comment type="similarity">
    <text evidence="2 12">Belongs to the Cu-Zn superoxide dismutase family.</text>
</comment>
<keyword evidence="7 12" id="KW-0862">Zinc</keyword>
<comment type="subunit">
    <text evidence="3">Homodimer.</text>
</comment>
<evidence type="ECO:0000256" key="10">
    <source>
        <dbReference type="ARBA" id="ARBA00023008"/>
    </source>
</evidence>
<evidence type="ECO:0000256" key="7">
    <source>
        <dbReference type="ARBA" id="ARBA00022833"/>
    </source>
</evidence>
<dbReference type="InterPro" id="IPR018152">
    <property type="entry name" value="SOD_Cu/Zn_BS"/>
</dbReference>
<dbReference type="PANTHER" id="PTHR10003">
    <property type="entry name" value="SUPEROXIDE DISMUTASE CU-ZN -RELATED"/>
    <property type="match status" value="1"/>
</dbReference>
<evidence type="ECO:0000256" key="2">
    <source>
        <dbReference type="ARBA" id="ARBA00010457"/>
    </source>
</evidence>
<feature type="region of interest" description="Disordered" evidence="13">
    <location>
        <begin position="158"/>
        <end position="177"/>
    </location>
</feature>
<dbReference type="KEGG" id="ssck:SPSK_09802"/>
<gene>
    <name evidence="15" type="ORF">SPSK_09802</name>
</gene>
<dbReference type="GO" id="GO:0004784">
    <property type="term" value="F:superoxide dismutase activity"/>
    <property type="evidence" value="ECO:0007669"/>
    <property type="project" value="UniProtKB-EC"/>
</dbReference>
<dbReference type="EMBL" id="AXCR01000007">
    <property type="protein sequence ID" value="KJR85337.1"/>
    <property type="molecule type" value="Genomic_DNA"/>
</dbReference>
<dbReference type="SUPFAM" id="SSF49329">
    <property type="entry name" value="Cu,Zn superoxide dismutase-like"/>
    <property type="match status" value="1"/>
</dbReference>
<evidence type="ECO:0000256" key="13">
    <source>
        <dbReference type="SAM" id="MobiDB-lite"/>
    </source>
</evidence>